<dbReference type="Gene3D" id="3.10.180.10">
    <property type="entry name" value="2,3-Dihydroxybiphenyl 1,2-Dioxygenase, domain 1"/>
    <property type="match status" value="1"/>
</dbReference>
<feature type="region of interest" description="Disordered" evidence="1">
    <location>
        <begin position="355"/>
        <end position="397"/>
    </location>
</feature>
<dbReference type="InterPro" id="IPR054575">
    <property type="entry name" value="At5g48480-like_C"/>
</dbReference>
<dbReference type="InterPro" id="IPR054576">
    <property type="entry name" value="At5g48480-like_N"/>
</dbReference>
<proteinExistence type="predicted"/>
<sequence length="433" mass="46938">MAQEDVAAAAAAANGATTAVEKSVTFTAYKPQLIVEAQKVGDAVAFYKAVFGAVETGRSLYPKRKADQELPHLVSSELELAGTTVVVSDVSVNSGPDAKTGTMPAILETDDVEAAVAKAVAAGAVKEEEEEEVSEGGVKGKVTDPFGFTWIFVAPAKKSEKEGNKEGVAAELRWAWACCTITRVYGTLRPSTANGPPTPVLSVRGSHPVPTVGPLIFQSSESLFIDHAITTRSFSMLWPHSYGIANHFPIGYPSFHYSSPNTLNSGVLNGCMMKKEYCGGEYCRRGDAPAFGSGNWNDAVPFTQCFETATTQQPAILHYAPYTQDRDLYLEDDLYDNHHHHHLVSPAVIVLPRRRSRVGQKPKRDTSKEEHNFKNEATSCPTPVEKRRMAAPKPVDEDLYKVSPQLLSAKSTKKRGGGFGCISRCFLPTSVRD</sequence>
<feature type="compositionally biased region" description="Basic and acidic residues" evidence="1">
    <location>
        <begin position="384"/>
        <end position="397"/>
    </location>
</feature>
<dbReference type="PANTHER" id="PTHR34109:SF6">
    <property type="entry name" value="GLYOXALASE-LIKE DOMAIN-CONTAINING PROTEIN"/>
    <property type="match status" value="1"/>
</dbReference>
<dbReference type="SUPFAM" id="SSF54593">
    <property type="entry name" value="Glyoxalase/Bleomycin resistance protein/Dihydroxybiphenyl dioxygenase"/>
    <property type="match status" value="1"/>
</dbReference>
<organism evidence="4">
    <name type="scientific">Brassica napus</name>
    <name type="common">Rape</name>
    <dbReference type="NCBI Taxonomy" id="3708"/>
    <lineage>
        <taxon>Eukaryota</taxon>
        <taxon>Viridiplantae</taxon>
        <taxon>Streptophyta</taxon>
        <taxon>Embryophyta</taxon>
        <taxon>Tracheophyta</taxon>
        <taxon>Spermatophyta</taxon>
        <taxon>Magnoliopsida</taxon>
        <taxon>eudicotyledons</taxon>
        <taxon>Gunneridae</taxon>
        <taxon>Pentapetalae</taxon>
        <taxon>rosids</taxon>
        <taxon>malvids</taxon>
        <taxon>Brassicales</taxon>
        <taxon>Brassicaceae</taxon>
        <taxon>Brassiceae</taxon>
        <taxon>Brassica</taxon>
    </lineage>
</organism>
<evidence type="ECO:0000256" key="1">
    <source>
        <dbReference type="SAM" id="MobiDB-lite"/>
    </source>
</evidence>
<dbReference type="InterPro" id="IPR029068">
    <property type="entry name" value="Glyas_Bleomycin-R_OHBP_Dase"/>
</dbReference>
<evidence type="ECO:0000259" key="3">
    <source>
        <dbReference type="Pfam" id="PF22656"/>
    </source>
</evidence>
<feature type="domain" description="Glyoxalase At5g48480-like N-terminal" evidence="3">
    <location>
        <begin position="32"/>
        <end position="90"/>
    </location>
</feature>
<dbReference type="Pfam" id="PF22650">
    <property type="entry name" value="At5g48480-like_C"/>
    <property type="match status" value="1"/>
</dbReference>
<dbReference type="PANTHER" id="PTHR34109">
    <property type="entry name" value="BNAUNNG04460D PROTEIN-RELATED"/>
    <property type="match status" value="1"/>
</dbReference>
<accession>A0A816IPA3</accession>
<evidence type="ECO:0000313" key="4">
    <source>
        <dbReference type="EMBL" id="CAF1715827.1"/>
    </source>
</evidence>
<gene>
    <name evidence="4" type="ORF">DARMORV10_C09P04850.1</name>
</gene>
<feature type="domain" description="Glyoxalase At5g48480-like C-terminal" evidence="2">
    <location>
        <begin position="105"/>
        <end position="152"/>
    </location>
</feature>
<name>A0A816IPA3_BRANA</name>
<dbReference type="AlphaFoldDB" id="A0A816IPA3"/>
<dbReference type="Pfam" id="PF22656">
    <property type="entry name" value="At5g48480-like_N"/>
    <property type="match status" value="1"/>
</dbReference>
<feature type="compositionally biased region" description="Basic and acidic residues" evidence="1">
    <location>
        <begin position="362"/>
        <end position="374"/>
    </location>
</feature>
<protein>
    <submittedName>
        <fullName evidence="4">(rape) hypothetical protein</fullName>
    </submittedName>
</protein>
<dbReference type="EMBL" id="HG994373">
    <property type="protein sequence ID" value="CAF1715827.1"/>
    <property type="molecule type" value="Genomic_DNA"/>
</dbReference>
<evidence type="ECO:0000259" key="2">
    <source>
        <dbReference type="Pfam" id="PF22650"/>
    </source>
</evidence>
<reference evidence="4" key="1">
    <citation type="submission" date="2021-01" db="EMBL/GenBank/DDBJ databases">
        <authorList>
            <consortium name="Genoscope - CEA"/>
            <person name="William W."/>
        </authorList>
    </citation>
    <scope>NUCLEOTIDE SEQUENCE</scope>
</reference>
<dbReference type="Proteomes" id="UP001295469">
    <property type="component" value="Chromosome C09"/>
</dbReference>